<name>A0A2K0SZM1_9HYPO</name>
<dbReference type="SUPFAM" id="SSF51735">
    <property type="entry name" value="NAD(P)-binding Rossmann-fold domains"/>
    <property type="match status" value="1"/>
</dbReference>
<feature type="domain" description="NmrA-like" evidence="3">
    <location>
        <begin position="9"/>
        <end position="143"/>
    </location>
</feature>
<keyword evidence="1" id="KW-0521">NADP</keyword>
<dbReference type="InterPro" id="IPR036291">
    <property type="entry name" value="NAD(P)-bd_dom_sf"/>
</dbReference>
<evidence type="ECO:0000313" key="5">
    <source>
        <dbReference type="Proteomes" id="UP000236546"/>
    </source>
</evidence>
<accession>A0A2K0SZM1</accession>
<dbReference type="Gene3D" id="3.40.50.720">
    <property type="entry name" value="NAD(P)-binding Rossmann-like Domain"/>
    <property type="match status" value="1"/>
</dbReference>
<gene>
    <name evidence="4" type="ORF">TGAMA5MH_09450</name>
</gene>
<dbReference type="AlphaFoldDB" id="A0A2K0SZM1"/>
<dbReference type="OrthoDB" id="419598at2759"/>
<sequence>MALPKTLDAILVVGASGSVGKGLCQALISRKSDFKRIAFFNDTSRPETEEKRTIFATFRDGGLEQVSGTYTDIAAFTGFDCVLMPLGNHAIKYQPTIIDTAIKAGVRHFYTSEWGADLTAGSNWTQRYYRDKVLTREHLAKRGRDADTPDLGWTYINLGRLTEWSIIKHFGIDNANHTARIFGTPEGRQSLLSTADAIAYTIETLRHPFSVADNGHRRTYRFHGGSPTWKEIFDDLEAITGHKYSITYLDVETAVEKEARAKELGDVDLELEASHQLIQGRGGTLLPEPFDNDLFPNIHPEPVRPVFERSFKDANLRKFLGLP</sequence>
<organism evidence="4 5">
    <name type="scientific">Trichoderma gamsii</name>
    <dbReference type="NCBI Taxonomy" id="398673"/>
    <lineage>
        <taxon>Eukaryota</taxon>
        <taxon>Fungi</taxon>
        <taxon>Dikarya</taxon>
        <taxon>Ascomycota</taxon>
        <taxon>Pezizomycotina</taxon>
        <taxon>Sordariomycetes</taxon>
        <taxon>Hypocreomycetidae</taxon>
        <taxon>Hypocreales</taxon>
        <taxon>Hypocreaceae</taxon>
        <taxon>Trichoderma</taxon>
    </lineage>
</organism>
<evidence type="ECO:0000259" key="3">
    <source>
        <dbReference type="Pfam" id="PF05368"/>
    </source>
</evidence>
<proteinExistence type="predicted"/>
<dbReference type="InterPro" id="IPR051609">
    <property type="entry name" value="NmrA/Isoflavone_reductase-like"/>
</dbReference>
<comment type="caution">
    <text evidence="4">The sequence shown here is derived from an EMBL/GenBank/DDBJ whole genome shotgun (WGS) entry which is preliminary data.</text>
</comment>
<protein>
    <recommendedName>
        <fullName evidence="3">NmrA-like domain-containing protein</fullName>
    </recommendedName>
</protein>
<dbReference type="PANTHER" id="PTHR47706:SF11">
    <property type="entry name" value="ISOFLAVONE REDUCTASE FAMILY PROTEIN (AFU_ORTHOLOGUE AFUA_1G12510)"/>
    <property type="match status" value="1"/>
</dbReference>
<reference evidence="4 5" key="1">
    <citation type="submission" date="2017-02" db="EMBL/GenBank/DDBJ databases">
        <title>Genomes of Trichoderma spp. with biocontrol activity.</title>
        <authorList>
            <person name="Gardiner D."/>
            <person name="Kazan K."/>
            <person name="Vos C."/>
            <person name="Harvey P."/>
        </authorList>
    </citation>
    <scope>NUCLEOTIDE SEQUENCE [LARGE SCALE GENOMIC DNA]</scope>
    <source>
        <strain evidence="4 5">A5MH</strain>
    </source>
</reference>
<dbReference type="GO" id="GO:0016491">
    <property type="term" value="F:oxidoreductase activity"/>
    <property type="evidence" value="ECO:0007669"/>
    <property type="project" value="UniProtKB-KW"/>
</dbReference>
<dbReference type="Proteomes" id="UP000236546">
    <property type="component" value="Unassembled WGS sequence"/>
</dbReference>
<keyword evidence="2" id="KW-0560">Oxidoreductase</keyword>
<evidence type="ECO:0000256" key="1">
    <source>
        <dbReference type="ARBA" id="ARBA00022857"/>
    </source>
</evidence>
<evidence type="ECO:0000313" key="4">
    <source>
        <dbReference type="EMBL" id="PNP38724.1"/>
    </source>
</evidence>
<evidence type="ECO:0000256" key="2">
    <source>
        <dbReference type="ARBA" id="ARBA00023002"/>
    </source>
</evidence>
<dbReference type="Gene3D" id="3.90.25.10">
    <property type="entry name" value="UDP-galactose 4-epimerase, domain 1"/>
    <property type="match status" value="1"/>
</dbReference>
<dbReference type="Pfam" id="PF05368">
    <property type="entry name" value="NmrA"/>
    <property type="match status" value="1"/>
</dbReference>
<dbReference type="InterPro" id="IPR008030">
    <property type="entry name" value="NmrA-like"/>
</dbReference>
<dbReference type="EMBL" id="MTYH01000102">
    <property type="protein sequence ID" value="PNP38724.1"/>
    <property type="molecule type" value="Genomic_DNA"/>
</dbReference>
<dbReference type="PANTHER" id="PTHR47706">
    <property type="entry name" value="NMRA-LIKE FAMILY PROTEIN"/>
    <property type="match status" value="1"/>
</dbReference>